<reference evidence="1 2" key="1">
    <citation type="submission" date="2020-04" db="EMBL/GenBank/DDBJ databases">
        <authorList>
            <person name="Klaysubun C."/>
            <person name="Duangmal K."/>
            <person name="Lipun K."/>
        </authorList>
    </citation>
    <scope>NUCLEOTIDE SEQUENCE [LARGE SCALE GENOMIC DNA]</scope>
    <source>
        <strain evidence="1 2">DSM 45300</strain>
    </source>
</reference>
<comment type="caution">
    <text evidence="1">The sequence shown here is derived from an EMBL/GenBank/DDBJ whole genome shotgun (WGS) entry which is preliminary data.</text>
</comment>
<proteinExistence type="predicted"/>
<name>A0A848DPB4_9PSEU</name>
<evidence type="ECO:0000313" key="2">
    <source>
        <dbReference type="Proteomes" id="UP000586918"/>
    </source>
</evidence>
<dbReference type="RefSeq" id="WP_169414875.1">
    <property type="nucleotide sequence ID" value="NZ_JAAXKZ010000099.1"/>
</dbReference>
<gene>
    <name evidence="1" type="ORF">HF519_21910</name>
</gene>
<sequence>MRIVQRVETVAVGVPVVAAFDQLRTLVPSRCRPARGPGGVVVDAAPTSA</sequence>
<evidence type="ECO:0000313" key="1">
    <source>
        <dbReference type="EMBL" id="NMH94184.1"/>
    </source>
</evidence>
<protein>
    <submittedName>
        <fullName evidence="1">Uncharacterized protein</fullName>
    </submittedName>
</protein>
<dbReference type="Proteomes" id="UP000586918">
    <property type="component" value="Unassembled WGS sequence"/>
</dbReference>
<keyword evidence="2" id="KW-1185">Reference proteome</keyword>
<accession>A0A848DPB4</accession>
<dbReference type="EMBL" id="JAAXKZ010000099">
    <property type="protein sequence ID" value="NMH94184.1"/>
    <property type="molecule type" value="Genomic_DNA"/>
</dbReference>
<organism evidence="1 2">
    <name type="scientific">Pseudonocardia bannensis</name>
    <dbReference type="NCBI Taxonomy" id="630973"/>
    <lineage>
        <taxon>Bacteria</taxon>
        <taxon>Bacillati</taxon>
        <taxon>Actinomycetota</taxon>
        <taxon>Actinomycetes</taxon>
        <taxon>Pseudonocardiales</taxon>
        <taxon>Pseudonocardiaceae</taxon>
        <taxon>Pseudonocardia</taxon>
    </lineage>
</organism>
<dbReference type="AlphaFoldDB" id="A0A848DPB4"/>